<sequence>MARRKRNTNKSTLSVHEDEVNSRYSKINDRTHTIQTDRNSSKADLLRAEIREKRQNIMQKLDAQLEIELTNLNMRFVTFMCGLPKSILNMKVKLIDELLLNLFGNILETNKEPTSLDNSDKPTTVRGRRSRSATGANRKGVVKKIGNSKRRSSSLDMFKTPVNKVSLGVFTTAKKYTVSKTVKKVEDSGISFKRIMKPNEEAISTTGSPLFVHPSATAVSAPIVNIPLPGGVVMNIEPKKPKGQYSIPELDETTKAQLRTLCQQMSNML</sequence>
<evidence type="ECO:0000313" key="3">
    <source>
        <dbReference type="EMBL" id="KAL0272583.1"/>
    </source>
</evidence>
<feature type="region of interest" description="Disordered" evidence="1">
    <location>
        <begin position="111"/>
        <end position="139"/>
    </location>
</feature>
<gene>
    <name evidence="3" type="ORF">PYX00_005502</name>
</gene>
<protein>
    <recommendedName>
        <fullName evidence="2">Borealin C-terminal domain-containing protein</fullName>
    </recommendedName>
</protein>
<evidence type="ECO:0000256" key="1">
    <source>
        <dbReference type="SAM" id="MobiDB-lite"/>
    </source>
</evidence>
<organism evidence="3">
    <name type="scientific">Menopon gallinae</name>
    <name type="common">poultry shaft louse</name>
    <dbReference type="NCBI Taxonomy" id="328185"/>
    <lineage>
        <taxon>Eukaryota</taxon>
        <taxon>Metazoa</taxon>
        <taxon>Ecdysozoa</taxon>
        <taxon>Arthropoda</taxon>
        <taxon>Hexapoda</taxon>
        <taxon>Insecta</taxon>
        <taxon>Pterygota</taxon>
        <taxon>Neoptera</taxon>
        <taxon>Paraneoptera</taxon>
        <taxon>Psocodea</taxon>
        <taxon>Troctomorpha</taxon>
        <taxon>Phthiraptera</taxon>
        <taxon>Amblycera</taxon>
        <taxon>Menoponidae</taxon>
        <taxon>Menopon</taxon>
    </lineage>
</organism>
<dbReference type="InterPro" id="IPR046466">
    <property type="entry name" value="Borealin_C"/>
</dbReference>
<name>A0AAW2HTA5_9NEOP</name>
<feature type="domain" description="Borealin C-terminal" evidence="2">
    <location>
        <begin position="155"/>
        <end position="267"/>
    </location>
</feature>
<proteinExistence type="predicted"/>
<comment type="caution">
    <text evidence="3">The sequence shown here is derived from an EMBL/GenBank/DDBJ whole genome shotgun (WGS) entry which is preliminary data.</text>
</comment>
<dbReference type="AlphaFoldDB" id="A0AAW2HTA5"/>
<accession>A0AAW2HTA5</accession>
<evidence type="ECO:0000259" key="2">
    <source>
        <dbReference type="Pfam" id="PF10512"/>
    </source>
</evidence>
<feature type="region of interest" description="Disordered" evidence="1">
    <location>
        <begin position="1"/>
        <end position="20"/>
    </location>
</feature>
<dbReference type="EMBL" id="JARGDH010000003">
    <property type="protein sequence ID" value="KAL0272583.1"/>
    <property type="molecule type" value="Genomic_DNA"/>
</dbReference>
<dbReference type="Pfam" id="PF10512">
    <property type="entry name" value="Borealin"/>
    <property type="match status" value="1"/>
</dbReference>
<reference evidence="3" key="1">
    <citation type="journal article" date="2024" name="Gigascience">
        <title>Chromosome-level genome of the poultry shaft louse Menopon gallinae provides insight into the host-switching and adaptive evolution of parasitic lice.</title>
        <authorList>
            <person name="Xu Y."/>
            <person name="Ma L."/>
            <person name="Liu S."/>
            <person name="Liang Y."/>
            <person name="Liu Q."/>
            <person name="He Z."/>
            <person name="Tian L."/>
            <person name="Duan Y."/>
            <person name="Cai W."/>
            <person name="Li H."/>
            <person name="Song F."/>
        </authorList>
    </citation>
    <scope>NUCLEOTIDE SEQUENCE</scope>
    <source>
        <strain evidence="3">Cailab_2023a</strain>
    </source>
</reference>